<evidence type="ECO:0000313" key="2">
    <source>
        <dbReference type="Proteomes" id="UP001515480"/>
    </source>
</evidence>
<accession>A0AB34I872</accession>
<reference evidence="1 2" key="1">
    <citation type="journal article" date="2024" name="Science">
        <title>Giant polyketide synthase enzymes in the biosynthesis of giant marine polyether toxins.</title>
        <authorList>
            <person name="Fallon T.R."/>
            <person name="Shende V.V."/>
            <person name="Wierzbicki I.H."/>
            <person name="Pendleton A.L."/>
            <person name="Watervoot N.F."/>
            <person name="Auber R.P."/>
            <person name="Gonzalez D.J."/>
            <person name="Wisecaver J.H."/>
            <person name="Moore B.S."/>
        </authorList>
    </citation>
    <scope>NUCLEOTIDE SEQUENCE [LARGE SCALE GENOMIC DNA]</scope>
    <source>
        <strain evidence="1 2">12B1</strain>
    </source>
</reference>
<dbReference type="Proteomes" id="UP001515480">
    <property type="component" value="Unassembled WGS sequence"/>
</dbReference>
<sequence length="324" mass="36096">MVWRAQQRRRRLRAAALSAPSAASPPTSDEPARLASPCAACAAVVGDAELVAIIAQSLGEPRAMLRAAGVCTLWRAVLEADELQLWWRLARERWRDIRYVTPELLGLANGAEEKRFFLRRAARELPHAQPPVRCASALHFFVQLTEKQPDQRDRFILARTFDGHVAAPSCLGAPVGFSWPTRLLCPLHRWPEAHEGSSFDVSVTVFRSSDQRLCPLLSRARMCIEQVERESATDEQVVDALVSSRAAVLAQVFDRPGYDGPALRLKARVVPLFVRVGGEEAVRWHFELVFSFCERADGRGEGGEETHALDQDSSLAILDALRWT</sequence>
<evidence type="ECO:0000313" key="1">
    <source>
        <dbReference type="EMBL" id="KAL1495271.1"/>
    </source>
</evidence>
<proteinExistence type="predicted"/>
<evidence type="ECO:0008006" key="3">
    <source>
        <dbReference type="Google" id="ProtNLM"/>
    </source>
</evidence>
<comment type="caution">
    <text evidence="1">The sequence shown here is derived from an EMBL/GenBank/DDBJ whole genome shotgun (WGS) entry which is preliminary data.</text>
</comment>
<organism evidence="1 2">
    <name type="scientific">Prymnesium parvum</name>
    <name type="common">Toxic golden alga</name>
    <dbReference type="NCBI Taxonomy" id="97485"/>
    <lineage>
        <taxon>Eukaryota</taxon>
        <taxon>Haptista</taxon>
        <taxon>Haptophyta</taxon>
        <taxon>Prymnesiophyceae</taxon>
        <taxon>Prymnesiales</taxon>
        <taxon>Prymnesiaceae</taxon>
        <taxon>Prymnesium</taxon>
    </lineage>
</organism>
<protein>
    <recommendedName>
        <fullName evidence="3">F-box domain-containing protein</fullName>
    </recommendedName>
</protein>
<dbReference type="EMBL" id="JBGBPQ010000033">
    <property type="protein sequence ID" value="KAL1495271.1"/>
    <property type="molecule type" value="Genomic_DNA"/>
</dbReference>
<keyword evidence="2" id="KW-1185">Reference proteome</keyword>
<dbReference type="AlphaFoldDB" id="A0AB34I872"/>
<gene>
    <name evidence="1" type="ORF">AB1Y20_017131</name>
</gene>
<name>A0AB34I872_PRYPA</name>